<feature type="binding site" evidence="15">
    <location>
        <position position="465"/>
    </location>
    <ligand>
        <name>Mg(2+)</name>
        <dbReference type="ChEBI" id="CHEBI:18420"/>
        <note>shared with alpha subunit</note>
    </ligand>
</feature>
<dbReference type="Pfam" id="PF17759">
    <property type="entry name" value="tRNA_synthFbeta"/>
    <property type="match status" value="1"/>
</dbReference>
<dbReference type="SUPFAM" id="SSF55681">
    <property type="entry name" value="Class II aaRS and biotin synthetases"/>
    <property type="match status" value="1"/>
</dbReference>
<dbReference type="GO" id="GO:0006432">
    <property type="term" value="P:phenylalanyl-tRNA aminoacylation"/>
    <property type="evidence" value="ECO:0007669"/>
    <property type="project" value="UniProtKB-UniRule"/>
</dbReference>
<evidence type="ECO:0000256" key="16">
    <source>
        <dbReference type="SAM" id="MobiDB-lite"/>
    </source>
</evidence>
<dbReference type="GO" id="GO:0000287">
    <property type="term" value="F:magnesium ion binding"/>
    <property type="evidence" value="ECO:0007669"/>
    <property type="project" value="UniProtKB-UniRule"/>
</dbReference>
<protein>
    <recommendedName>
        <fullName evidence="15">Phenylalanine--tRNA ligase beta subunit</fullName>
        <ecNumber evidence="15">6.1.1.20</ecNumber>
    </recommendedName>
    <alternativeName>
        <fullName evidence="15">Phenylalanyl-tRNA synthetase beta subunit</fullName>
        <shortName evidence="15">PheRS</shortName>
    </alternativeName>
</protein>
<dbReference type="FunFam" id="3.30.70.380:FF:000001">
    <property type="entry name" value="Phenylalanine--tRNA ligase beta subunit"/>
    <property type="match status" value="1"/>
</dbReference>
<dbReference type="InterPro" id="IPR045864">
    <property type="entry name" value="aa-tRNA-synth_II/BPL/LPL"/>
</dbReference>
<feature type="compositionally biased region" description="Basic and acidic residues" evidence="16">
    <location>
        <begin position="399"/>
        <end position="409"/>
    </location>
</feature>
<evidence type="ECO:0000256" key="2">
    <source>
        <dbReference type="ARBA" id="ARBA00008653"/>
    </source>
</evidence>
<keyword evidence="10 15" id="KW-0460">Magnesium</keyword>
<proteinExistence type="inferred from homology"/>
<dbReference type="PROSITE" id="PS50886">
    <property type="entry name" value="TRBD"/>
    <property type="match status" value="1"/>
</dbReference>
<sequence length="835" mass="88078">MRLPYSWLRETVRAGAPDWDATPAELEQALIRVGHEVEDILTLGPVTGPLKIGRVVEIEELTEFKKPIRACKVDVGEELPREIVCGARNFTVGDLVVVALPGAVLPGDFAIATRKTYGRTSDGMICSAAELGLGTDHSGIMVFPACTAEPGDDGHAVLGLDDVVFDLAITPDRGYGLSVRGIAREIACAYDLDFADPADVPALPADGDAWPLTVDPATGVSRFALRPVTGIDAHAVSPWWLQRRLLLSGIRPISAAVDVTNYVMLELGHPMHAHDRSKIHGGFAVRFARAGEKVTTLDDVERILDAGDVLIVDDAGTAAIGGVMGAGSTEIEPGVSTDVLLEAAVWDPAAVSRTQRRLHLVSEAGRRYERAVDPAISVAALDRCAALLAEIAGGTAEHRLTDWRGDPPRTDWSPPPVRMPTALPDRTAGLAYSDGTAVRRLTQIGATVASDGDDLVVTPPSWRPDLVQPADLVEEVLRLEGLDKIGSVLPTAPAGRGLTAAQRRRRAVGKSLALTGFVEVLTSPFVAPAVFDEWGLADDDPRRRTTRVLNPLESEKPALATTLLPALLEALNRNVSRGSTDVALFAVAQVVTPTEQTGVIGRIPTDRRPTDAEIAALDASLPAQPVHVAAVLAGLREPRGPWGPGRPADATDAFEAVRVIARAAGVEVALRAADPLPWHPGRCAQVLVTDPSTGEQVSIGYAGQLHPGVVERCGLPKGTCAVELDLDAIPVADALPAPRVSPFPAVFQDVSLIVDDAVAAADVLDVVRSGAGELLESVELFDVYTGPQIGEGRKSLTLALRFRAPDRTLTEDEASAARDAAVAAAAGRLGAVQRA</sequence>
<keyword evidence="9 15" id="KW-0067">ATP-binding</keyword>
<comment type="caution">
    <text evidence="17">The sequence shown here is derived from an EMBL/GenBank/DDBJ whole genome shotgun (WGS) entry which is preliminary data.</text>
</comment>
<evidence type="ECO:0000256" key="1">
    <source>
        <dbReference type="ARBA" id="ARBA00004496"/>
    </source>
</evidence>
<dbReference type="InterPro" id="IPR005146">
    <property type="entry name" value="B3/B4_tRNA-bd"/>
</dbReference>
<dbReference type="EC" id="6.1.1.20" evidence="15"/>
<dbReference type="Gene3D" id="2.40.50.140">
    <property type="entry name" value="Nucleic acid-binding proteins"/>
    <property type="match status" value="1"/>
</dbReference>
<dbReference type="OrthoDB" id="9805455at2"/>
<comment type="similarity">
    <text evidence="2 15">Belongs to the phenylalanyl-tRNA synthetase beta subunit family. Type 1 subfamily.</text>
</comment>
<dbReference type="InterPro" id="IPR005121">
    <property type="entry name" value="Fdx_antiC-bd"/>
</dbReference>
<dbReference type="SMART" id="SM00874">
    <property type="entry name" value="B5"/>
    <property type="match status" value="1"/>
</dbReference>
<evidence type="ECO:0000256" key="15">
    <source>
        <dbReference type="HAMAP-Rule" id="MF_00283"/>
    </source>
</evidence>
<dbReference type="Pfam" id="PF03147">
    <property type="entry name" value="FDX-ACB"/>
    <property type="match status" value="1"/>
</dbReference>
<dbReference type="InterPro" id="IPR004532">
    <property type="entry name" value="Phe-tRNA-ligase_IIc_bsu_bact"/>
</dbReference>
<comment type="cofactor">
    <cofactor evidence="15">
        <name>Mg(2+)</name>
        <dbReference type="ChEBI" id="CHEBI:18420"/>
    </cofactor>
    <text evidence="15">Binds 2 magnesium ions per tetramer.</text>
</comment>
<dbReference type="PROSITE" id="PS51447">
    <property type="entry name" value="FDX_ACB"/>
    <property type="match status" value="1"/>
</dbReference>
<keyword evidence="8 15" id="KW-0547">Nucleotide-binding</keyword>
<dbReference type="Proteomes" id="UP000192801">
    <property type="component" value="Unassembled WGS sequence"/>
</dbReference>
<evidence type="ECO:0000256" key="12">
    <source>
        <dbReference type="ARBA" id="ARBA00022917"/>
    </source>
</evidence>
<dbReference type="GO" id="GO:0000049">
    <property type="term" value="F:tRNA binding"/>
    <property type="evidence" value="ECO:0007669"/>
    <property type="project" value="UniProtKB-UniRule"/>
</dbReference>
<dbReference type="GO" id="GO:0009328">
    <property type="term" value="C:phenylalanine-tRNA ligase complex"/>
    <property type="evidence" value="ECO:0007669"/>
    <property type="project" value="TreeGrafter"/>
</dbReference>
<dbReference type="Pfam" id="PF03483">
    <property type="entry name" value="B3_4"/>
    <property type="match status" value="1"/>
</dbReference>
<keyword evidence="4 15" id="KW-0963">Cytoplasm</keyword>
<dbReference type="PROSITE" id="PS51483">
    <property type="entry name" value="B5"/>
    <property type="match status" value="1"/>
</dbReference>
<comment type="subcellular location">
    <subcellularLocation>
        <location evidence="1 15">Cytoplasm</location>
    </subcellularLocation>
</comment>
<dbReference type="HAMAP" id="MF_00283">
    <property type="entry name" value="Phe_tRNA_synth_beta1"/>
    <property type="match status" value="1"/>
</dbReference>
<dbReference type="InterPro" id="IPR036690">
    <property type="entry name" value="Fdx_antiC-bd_sf"/>
</dbReference>
<evidence type="ECO:0000256" key="4">
    <source>
        <dbReference type="ARBA" id="ARBA00022490"/>
    </source>
</evidence>
<keyword evidence="13 15" id="KW-0030">Aminoacyl-tRNA synthetase</keyword>
<evidence type="ECO:0000256" key="5">
    <source>
        <dbReference type="ARBA" id="ARBA00022555"/>
    </source>
</evidence>
<evidence type="ECO:0000256" key="3">
    <source>
        <dbReference type="ARBA" id="ARBA00011209"/>
    </source>
</evidence>
<dbReference type="EMBL" id="MVHS01000010">
    <property type="protein sequence ID" value="ORA72017.1"/>
    <property type="molecule type" value="Genomic_DNA"/>
</dbReference>
<dbReference type="InterPro" id="IPR033714">
    <property type="entry name" value="tRNA_bind_bactPheRS"/>
</dbReference>
<feature type="binding site" evidence="15">
    <location>
        <position position="474"/>
    </location>
    <ligand>
        <name>Mg(2+)</name>
        <dbReference type="ChEBI" id="CHEBI:18420"/>
        <note>shared with alpha subunit</note>
    </ligand>
</feature>
<evidence type="ECO:0000256" key="7">
    <source>
        <dbReference type="ARBA" id="ARBA00022723"/>
    </source>
</evidence>
<gene>
    <name evidence="15" type="primary">pheT</name>
    <name evidence="17" type="ORF">BST26_06690</name>
</gene>
<dbReference type="SUPFAM" id="SSF56037">
    <property type="entry name" value="PheT/TilS domain"/>
    <property type="match status" value="1"/>
</dbReference>
<reference evidence="17 18" key="1">
    <citation type="submission" date="2016-12" db="EMBL/GenBank/DDBJ databases">
        <title>The new phylogeny of genus Mycobacterium.</title>
        <authorList>
            <person name="Tortoli E."/>
            <person name="Trovato A."/>
            <person name="Cirillo D.M."/>
        </authorList>
    </citation>
    <scope>NUCLEOTIDE SEQUENCE [LARGE SCALE GENOMIC DNA]</scope>
    <source>
        <strain evidence="17 18">DSM 45130</strain>
    </source>
</reference>
<keyword evidence="5" id="KW-0820">tRNA-binding</keyword>
<dbReference type="InterPro" id="IPR002547">
    <property type="entry name" value="tRNA-bd_dom"/>
</dbReference>
<feature type="binding site" evidence="15">
    <location>
        <position position="475"/>
    </location>
    <ligand>
        <name>Mg(2+)</name>
        <dbReference type="ChEBI" id="CHEBI:18420"/>
        <note>shared with alpha subunit</note>
    </ligand>
</feature>
<comment type="subunit">
    <text evidence="3 15">Tetramer of two alpha and two beta subunits.</text>
</comment>
<evidence type="ECO:0000313" key="17">
    <source>
        <dbReference type="EMBL" id="ORA72017.1"/>
    </source>
</evidence>
<evidence type="ECO:0000256" key="6">
    <source>
        <dbReference type="ARBA" id="ARBA00022598"/>
    </source>
</evidence>
<dbReference type="Gene3D" id="3.30.930.10">
    <property type="entry name" value="Bira Bifunctional Protein, Domain 2"/>
    <property type="match status" value="1"/>
</dbReference>
<evidence type="ECO:0000256" key="14">
    <source>
        <dbReference type="ARBA" id="ARBA00049255"/>
    </source>
</evidence>
<organism evidence="17 18">
    <name type="scientific">Mycolicibacterium insubricum</name>
    <dbReference type="NCBI Taxonomy" id="444597"/>
    <lineage>
        <taxon>Bacteria</taxon>
        <taxon>Bacillati</taxon>
        <taxon>Actinomycetota</taxon>
        <taxon>Actinomycetes</taxon>
        <taxon>Mycobacteriales</taxon>
        <taxon>Mycobacteriaceae</taxon>
        <taxon>Mycolicibacterium</taxon>
    </lineage>
</organism>
<dbReference type="RefSeq" id="WP_083029977.1">
    <property type="nucleotide sequence ID" value="NZ_AP022618.1"/>
</dbReference>
<dbReference type="Gene3D" id="3.50.40.10">
    <property type="entry name" value="Phenylalanyl-trna Synthetase, Chain B, domain 3"/>
    <property type="match status" value="1"/>
</dbReference>
<dbReference type="GO" id="GO:0004826">
    <property type="term" value="F:phenylalanine-tRNA ligase activity"/>
    <property type="evidence" value="ECO:0007669"/>
    <property type="project" value="UniProtKB-UniRule"/>
</dbReference>
<keyword evidence="18" id="KW-1185">Reference proteome</keyword>
<dbReference type="InterPro" id="IPR041616">
    <property type="entry name" value="PheRS_beta_core"/>
</dbReference>
<dbReference type="STRING" id="444597.BST26_06690"/>
<feature type="binding site" evidence="15">
    <location>
        <position position="471"/>
    </location>
    <ligand>
        <name>Mg(2+)</name>
        <dbReference type="ChEBI" id="CHEBI:18420"/>
        <note>shared with alpha subunit</note>
    </ligand>
</feature>
<accession>A0A1X0DI84</accession>
<comment type="catalytic activity">
    <reaction evidence="14 15">
        <text>tRNA(Phe) + L-phenylalanine + ATP = L-phenylalanyl-tRNA(Phe) + AMP + diphosphate + H(+)</text>
        <dbReference type="Rhea" id="RHEA:19413"/>
        <dbReference type="Rhea" id="RHEA-COMP:9668"/>
        <dbReference type="Rhea" id="RHEA-COMP:9699"/>
        <dbReference type="ChEBI" id="CHEBI:15378"/>
        <dbReference type="ChEBI" id="CHEBI:30616"/>
        <dbReference type="ChEBI" id="CHEBI:33019"/>
        <dbReference type="ChEBI" id="CHEBI:58095"/>
        <dbReference type="ChEBI" id="CHEBI:78442"/>
        <dbReference type="ChEBI" id="CHEBI:78531"/>
        <dbReference type="ChEBI" id="CHEBI:456215"/>
        <dbReference type="EC" id="6.1.1.20"/>
    </reaction>
</comment>
<dbReference type="InterPro" id="IPR045060">
    <property type="entry name" value="Phe-tRNA-ligase_IIc_bsu"/>
</dbReference>
<dbReference type="CDD" id="cd02796">
    <property type="entry name" value="tRNA_bind_bactPheRS"/>
    <property type="match status" value="1"/>
</dbReference>
<keyword evidence="6 15" id="KW-0436">Ligase</keyword>
<evidence type="ECO:0000256" key="8">
    <source>
        <dbReference type="ARBA" id="ARBA00022741"/>
    </source>
</evidence>
<dbReference type="PANTHER" id="PTHR10947">
    <property type="entry name" value="PHENYLALANYL-TRNA SYNTHETASE BETA CHAIN AND LEUCINE-RICH REPEAT-CONTAINING PROTEIN 47"/>
    <property type="match status" value="1"/>
</dbReference>
<feature type="region of interest" description="Disordered" evidence="16">
    <location>
        <begin position="399"/>
        <end position="418"/>
    </location>
</feature>
<evidence type="ECO:0000313" key="18">
    <source>
        <dbReference type="Proteomes" id="UP000192801"/>
    </source>
</evidence>
<dbReference type="SUPFAM" id="SSF50249">
    <property type="entry name" value="Nucleic acid-binding proteins"/>
    <property type="match status" value="1"/>
</dbReference>
<dbReference type="Pfam" id="PF01588">
    <property type="entry name" value="tRNA_bind"/>
    <property type="match status" value="1"/>
</dbReference>
<dbReference type="AlphaFoldDB" id="A0A1X0DI84"/>
<dbReference type="PANTHER" id="PTHR10947:SF0">
    <property type="entry name" value="PHENYLALANINE--TRNA LIGASE BETA SUBUNIT"/>
    <property type="match status" value="1"/>
</dbReference>
<keyword evidence="11" id="KW-0694">RNA-binding</keyword>
<dbReference type="FunFam" id="2.40.50.140:FF:000045">
    <property type="entry name" value="Phenylalanine--tRNA ligase beta subunit"/>
    <property type="match status" value="1"/>
</dbReference>
<dbReference type="CDD" id="cd00769">
    <property type="entry name" value="PheRS_beta_core"/>
    <property type="match status" value="1"/>
</dbReference>
<name>A0A1X0DI84_9MYCO</name>
<dbReference type="Gene3D" id="3.30.56.10">
    <property type="match status" value="2"/>
</dbReference>
<dbReference type="FunFam" id="3.30.930.10:FF:000130">
    <property type="entry name" value="Phenylalanine--tRNA ligase beta subunit"/>
    <property type="match status" value="1"/>
</dbReference>
<dbReference type="GO" id="GO:0005524">
    <property type="term" value="F:ATP binding"/>
    <property type="evidence" value="ECO:0007669"/>
    <property type="project" value="UniProtKB-UniRule"/>
</dbReference>
<dbReference type="SUPFAM" id="SSF54991">
    <property type="entry name" value="Anticodon-binding domain of PheRS"/>
    <property type="match status" value="1"/>
</dbReference>
<dbReference type="InterPro" id="IPR005147">
    <property type="entry name" value="tRNA_synthase_B5-dom"/>
</dbReference>
<dbReference type="InterPro" id="IPR012340">
    <property type="entry name" value="NA-bd_OB-fold"/>
</dbReference>
<evidence type="ECO:0000256" key="10">
    <source>
        <dbReference type="ARBA" id="ARBA00022842"/>
    </source>
</evidence>
<keyword evidence="7 15" id="KW-0479">Metal-binding</keyword>
<evidence type="ECO:0000256" key="11">
    <source>
        <dbReference type="ARBA" id="ARBA00022884"/>
    </source>
</evidence>
<dbReference type="InterPro" id="IPR020825">
    <property type="entry name" value="Phe-tRNA_synthase-like_B3/B4"/>
</dbReference>
<evidence type="ECO:0000256" key="9">
    <source>
        <dbReference type="ARBA" id="ARBA00022840"/>
    </source>
</evidence>
<dbReference type="Gene3D" id="3.30.70.380">
    <property type="entry name" value="Ferrodoxin-fold anticodon-binding domain"/>
    <property type="match status" value="1"/>
</dbReference>
<dbReference type="InterPro" id="IPR009061">
    <property type="entry name" value="DNA-bd_dom_put_sf"/>
</dbReference>
<dbReference type="Pfam" id="PF03484">
    <property type="entry name" value="B5"/>
    <property type="match status" value="1"/>
</dbReference>
<dbReference type="SUPFAM" id="SSF46955">
    <property type="entry name" value="Putative DNA-binding domain"/>
    <property type="match status" value="1"/>
</dbReference>
<keyword evidence="12 15" id="KW-0648">Protein biosynthesis</keyword>
<dbReference type="NCBIfam" id="TIGR00472">
    <property type="entry name" value="pheT_bact"/>
    <property type="match status" value="1"/>
</dbReference>
<dbReference type="SMART" id="SM00896">
    <property type="entry name" value="FDX-ACB"/>
    <property type="match status" value="1"/>
</dbReference>
<dbReference type="SMART" id="SM00873">
    <property type="entry name" value="B3_4"/>
    <property type="match status" value="1"/>
</dbReference>
<evidence type="ECO:0000256" key="13">
    <source>
        <dbReference type="ARBA" id="ARBA00023146"/>
    </source>
</evidence>